<dbReference type="AlphaFoldDB" id="A0A1T5D0I8"/>
<evidence type="ECO:0008006" key="3">
    <source>
        <dbReference type="Google" id="ProtNLM"/>
    </source>
</evidence>
<protein>
    <recommendedName>
        <fullName evidence="3">DUF4286 domain-containing protein</fullName>
    </recommendedName>
</protein>
<name>A0A1T5D0I8_9SPHI</name>
<evidence type="ECO:0000313" key="1">
    <source>
        <dbReference type="EMBL" id="SKB65091.1"/>
    </source>
</evidence>
<organism evidence="1 2">
    <name type="scientific">Daejeonella lutea</name>
    <dbReference type="NCBI Taxonomy" id="572036"/>
    <lineage>
        <taxon>Bacteria</taxon>
        <taxon>Pseudomonadati</taxon>
        <taxon>Bacteroidota</taxon>
        <taxon>Sphingobacteriia</taxon>
        <taxon>Sphingobacteriales</taxon>
        <taxon>Sphingobacteriaceae</taxon>
        <taxon>Daejeonella</taxon>
    </lineage>
</organism>
<accession>A0A1T5D0I8</accession>
<dbReference type="STRING" id="572036.SAMN05661099_2080"/>
<dbReference type="RefSeq" id="WP_079702616.1">
    <property type="nucleotide sequence ID" value="NZ_FUYR01000002.1"/>
</dbReference>
<keyword evidence="2" id="KW-1185">Reference proteome</keyword>
<evidence type="ECO:0000313" key="2">
    <source>
        <dbReference type="Proteomes" id="UP000189981"/>
    </source>
</evidence>
<dbReference type="InterPro" id="IPR025563">
    <property type="entry name" value="DUF4286"/>
</dbReference>
<dbReference type="EMBL" id="FUYR01000002">
    <property type="protein sequence ID" value="SKB65091.1"/>
    <property type="molecule type" value="Genomic_DNA"/>
</dbReference>
<proteinExistence type="predicted"/>
<reference evidence="2" key="1">
    <citation type="submission" date="2017-02" db="EMBL/GenBank/DDBJ databases">
        <authorList>
            <person name="Varghese N."/>
            <person name="Submissions S."/>
        </authorList>
    </citation>
    <scope>NUCLEOTIDE SEQUENCE [LARGE SCALE GENOMIC DNA]</scope>
    <source>
        <strain evidence="2">DSM 22385</strain>
    </source>
</reference>
<sequence length="102" mass="11991">MILYNVTIIIEDSIHQKWLTWMQNIHIAQVMETGCFASNRMLKVLDSPNEGITYCIQYIADSMEKYDEYKENYSSALQADFPAEFANKFVSFRTLMEFIDAR</sequence>
<dbReference type="OrthoDB" id="1121837at2"/>
<gene>
    <name evidence="1" type="ORF">SAMN05661099_2080</name>
</gene>
<dbReference type="Proteomes" id="UP000189981">
    <property type="component" value="Unassembled WGS sequence"/>
</dbReference>
<dbReference type="Pfam" id="PF14114">
    <property type="entry name" value="DUF4286"/>
    <property type="match status" value="1"/>
</dbReference>